<feature type="transmembrane region" description="Helical" evidence="6">
    <location>
        <begin position="105"/>
        <end position="123"/>
    </location>
</feature>
<keyword evidence="4 6" id="KW-1133">Transmembrane helix</keyword>
<keyword evidence="3 6" id="KW-0812">Transmembrane</keyword>
<evidence type="ECO:0000256" key="3">
    <source>
        <dbReference type="ARBA" id="ARBA00022692"/>
    </source>
</evidence>
<evidence type="ECO:0000256" key="2">
    <source>
        <dbReference type="ARBA" id="ARBA00005587"/>
    </source>
</evidence>
<feature type="transmembrane region" description="Helical" evidence="6">
    <location>
        <begin position="35"/>
        <end position="55"/>
    </location>
</feature>
<dbReference type="InterPro" id="IPR051633">
    <property type="entry name" value="AceTr"/>
</dbReference>
<gene>
    <name evidence="7" type="ORF">BDK51DRAFT_1140</name>
</gene>
<dbReference type="InterPro" id="IPR000791">
    <property type="entry name" value="Gpr1/Fun34/SatP-like"/>
</dbReference>
<evidence type="ECO:0000256" key="5">
    <source>
        <dbReference type="ARBA" id="ARBA00023136"/>
    </source>
</evidence>
<dbReference type="PANTHER" id="PTHR31123:SF1">
    <property type="entry name" value="ACCUMULATION OF DYADS PROTEIN 2-RELATED"/>
    <property type="match status" value="1"/>
</dbReference>
<accession>A0A4P9W2P6</accession>
<keyword evidence="5 6" id="KW-0472">Membrane</keyword>
<feature type="transmembrane region" description="Helical" evidence="6">
    <location>
        <begin position="129"/>
        <end position="147"/>
    </location>
</feature>
<evidence type="ECO:0000313" key="7">
    <source>
        <dbReference type="EMBL" id="RKO85655.1"/>
    </source>
</evidence>
<evidence type="ECO:0000256" key="4">
    <source>
        <dbReference type="ARBA" id="ARBA00022989"/>
    </source>
</evidence>
<sequence>IANPGPLGLSAFALTTFVLSFFNAGIIVNQSASAALVISLALGYGGLVQLLAGMWEFRCGNTFGATAFSSYGGFWISFGLILSPSSGIINAYTSTNDISDLENGLGIYLLSWGIFTFLMLVAAHRTNVAMVSLFASLFITFMLLAFGKFNSDLGLQKAGGIFG</sequence>
<protein>
    <submittedName>
        <fullName evidence="7">GPR1/FUN34/yaaH family-domain-containing protein</fullName>
    </submittedName>
</protein>
<dbReference type="EMBL" id="KZ998877">
    <property type="protein sequence ID" value="RKO85655.1"/>
    <property type="molecule type" value="Genomic_DNA"/>
</dbReference>
<dbReference type="AlphaFoldDB" id="A0A4P9W2P6"/>
<dbReference type="NCBIfam" id="NF038013">
    <property type="entry name" value="AceTr_1"/>
    <property type="match status" value="1"/>
</dbReference>
<organism evidence="7 8">
    <name type="scientific">Blyttiomyces helicus</name>
    <dbReference type="NCBI Taxonomy" id="388810"/>
    <lineage>
        <taxon>Eukaryota</taxon>
        <taxon>Fungi</taxon>
        <taxon>Fungi incertae sedis</taxon>
        <taxon>Chytridiomycota</taxon>
        <taxon>Chytridiomycota incertae sedis</taxon>
        <taxon>Chytridiomycetes</taxon>
        <taxon>Chytridiomycetes incertae sedis</taxon>
        <taxon>Blyttiomyces</taxon>
    </lineage>
</organism>
<proteinExistence type="inferred from homology"/>
<dbReference type="OrthoDB" id="2139011at2759"/>
<evidence type="ECO:0000313" key="8">
    <source>
        <dbReference type="Proteomes" id="UP000269721"/>
    </source>
</evidence>
<feature type="transmembrane region" description="Helical" evidence="6">
    <location>
        <begin position="6"/>
        <end position="28"/>
    </location>
</feature>
<reference evidence="8" key="1">
    <citation type="journal article" date="2018" name="Nat. Microbiol.">
        <title>Leveraging single-cell genomics to expand the fungal tree of life.</title>
        <authorList>
            <person name="Ahrendt S.R."/>
            <person name="Quandt C.A."/>
            <person name="Ciobanu D."/>
            <person name="Clum A."/>
            <person name="Salamov A."/>
            <person name="Andreopoulos B."/>
            <person name="Cheng J.F."/>
            <person name="Woyke T."/>
            <person name="Pelin A."/>
            <person name="Henrissat B."/>
            <person name="Reynolds N.K."/>
            <person name="Benny G.L."/>
            <person name="Smith M.E."/>
            <person name="James T.Y."/>
            <person name="Grigoriev I.V."/>
        </authorList>
    </citation>
    <scope>NUCLEOTIDE SEQUENCE [LARGE SCALE GENOMIC DNA]</scope>
</reference>
<dbReference type="GO" id="GO:0005886">
    <property type="term" value="C:plasma membrane"/>
    <property type="evidence" value="ECO:0007669"/>
    <property type="project" value="TreeGrafter"/>
</dbReference>
<evidence type="ECO:0000256" key="6">
    <source>
        <dbReference type="SAM" id="Phobius"/>
    </source>
</evidence>
<dbReference type="PANTHER" id="PTHR31123">
    <property type="entry name" value="ACCUMULATION OF DYADS PROTEIN 2-RELATED"/>
    <property type="match status" value="1"/>
</dbReference>
<comment type="similarity">
    <text evidence="2">Belongs to the acetate uptake transporter (AceTr) (TC 2.A.96) family.</text>
</comment>
<feature type="transmembrane region" description="Helical" evidence="6">
    <location>
        <begin position="75"/>
        <end position="93"/>
    </location>
</feature>
<dbReference type="GO" id="GO:0015123">
    <property type="term" value="F:acetate transmembrane transporter activity"/>
    <property type="evidence" value="ECO:0007669"/>
    <property type="project" value="TreeGrafter"/>
</dbReference>
<feature type="non-terminal residue" evidence="7">
    <location>
        <position position="163"/>
    </location>
</feature>
<keyword evidence="8" id="KW-1185">Reference proteome</keyword>
<feature type="non-terminal residue" evidence="7">
    <location>
        <position position="1"/>
    </location>
</feature>
<dbReference type="Pfam" id="PF01184">
    <property type="entry name" value="Gpr1_Fun34_YaaH"/>
    <property type="match status" value="1"/>
</dbReference>
<dbReference type="Proteomes" id="UP000269721">
    <property type="component" value="Unassembled WGS sequence"/>
</dbReference>
<comment type="subcellular location">
    <subcellularLocation>
        <location evidence="1">Membrane</location>
        <topology evidence="1">Multi-pass membrane protein</topology>
    </subcellularLocation>
</comment>
<name>A0A4P9W2P6_9FUNG</name>
<evidence type="ECO:0000256" key="1">
    <source>
        <dbReference type="ARBA" id="ARBA00004141"/>
    </source>
</evidence>